<dbReference type="SUPFAM" id="SSF52540">
    <property type="entry name" value="P-loop containing nucleoside triphosphate hydrolases"/>
    <property type="match status" value="1"/>
</dbReference>
<dbReference type="InterPro" id="IPR003593">
    <property type="entry name" value="AAA+_ATPase"/>
</dbReference>
<dbReference type="CDD" id="cd00009">
    <property type="entry name" value="AAA"/>
    <property type="match status" value="1"/>
</dbReference>
<dbReference type="EMBL" id="BMWV01000004">
    <property type="protein sequence ID" value="GGY39440.1"/>
    <property type="molecule type" value="Genomic_DNA"/>
</dbReference>
<dbReference type="Pfam" id="PF00158">
    <property type="entry name" value="Sigma54_activat"/>
    <property type="match status" value="1"/>
</dbReference>
<name>A0AA88C5I6_9BURK</name>
<organism evidence="4 5">
    <name type="scientific">Pseudoduganella albidiflava</name>
    <dbReference type="NCBI Taxonomy" id="321983"/>
    <lineage>
        <taxon>Bacteria</taxon>
        <taxon>Pseudomonadati</taxon>
        <taxon>Pseudomonadota</taxon>
        <taxon>Betaproteobacteria</taxon>
        <taxon>Burkholderiales</taxon>
        <taxon>Oxalobacteraceae</taxon>
        <taxon>Telluria group</taxon>
        <taxon>Pseudoduganella</taxon>
    </lineage>
</organism>
<dbReference type="InterPro" id="IPR002078">
    <property type="entry name" value="Sigma_54_int"/>
</dbReference>
<keyword evidence="2" id="KW-0067">ATP-binding</keyword>
<dbReference type="Gene3D" id="3.40.50.300">
    <property type="entry name" value="P-loop containing nucleotide triphosphate hydrolases"/>
    <property type="match status" value="1"/>
</dbReference>
<evidence type="ECO:0000259" key="3">
    <source>
        <dbReference type="PROSITE" id="PS50045"/>
    </source>
</evidence>
<dbReference type="RefSeq" id="WP_229420856.1">
    <property type="nucleotide sequence ID" value="NZ_BMWV01000004.1"/>
</dbReference>
<dbReference type="PANTHER" id="PTHR32071:SF14">
    <property type="entry name" value="TRANSCRIPTIONAL REGULATORY PROTEIN RTCR"/>
    <property type="match status" value="1"/>
</dbReference>
<reference evidence="4" key="2">
    <citation type="submission" date="2022-12" db="EMBL/GenBank/DDBJ databases">
        <authorList>
            <person name="Sun Q."/>
            <person name="Kim S."/>
        </authorList>
    </citation>
    <scope>NUCLEOTIDE SEQUENCE</scope>
    <source>
        <strain evidence="4">KCTC 12343</strain>
    </source>
</reference>
<dbReference type="PROSITE" id="PS50045">
    <property type="entry name" value="SIGMA54_INTERACT_4"/>
    <property type="match status" value="1"/>
</dbReference>
<comment type="caution">
    <text evidence="4">The sequence shown here is derived from an EMBL/GenBank/DDBJ whole genome shotgun (WGS) entry which is preliminary data.</text>
</comment>
<reference evidence="4" key="1">
    <citation type="journal article" date="2014" name="Int. J. Syst. Evol. Microbiol.">
        <title>Complete genome sequence of Corynebacterium casei LMG S-19264T (=DSM 44701T), isolated from a smear-ripened cheese.</title>
        <authorList>
            <consortium name="US DOE Joint Genome Institute (JGI-PGF)"/>
            <person name="Walter F."/>
            <person name="Albersmeier A."/>
            <person name="Kalinowski J."/>
            <person name="Ruckert C."/>
        </authorList>
    </citation>
    <scope>NUCLEOTIDE SEQUENCE</scope>
    <source>
        <strain evidence="4">KCTC 12343</strain>
    </source>
</reference>
<dbReference type="InterPro" id="IPR058031">
    <property type="entry name" value="AAA_lid_NorR"/>
</dbReference>
<evidence type="ECO:0000256" key="1">
    <source>
        <dbReference type="ARBA" id="ARBA00022741"/>
    </source>
</evidence>
<proteinExistence type="predicted"/>
<dbReference type="InterPro" id="IPR025943">
    <property type="entry name" value="Sigma_54_int_dom_ATP-bd_2"/>
</dbReference>
<dbReference type="Gene3D" id="1.10.8.60">
    <property type="match status" value="1"/>
</dbReference>
<dbReference type="SMART" id="SM00382">
    <property type="entry name" value="AAA"/>
    <property type="match status" value="1"/>
</dbReference>
<dbReference type="Pfam" id="PF25601">
    <property type="entry name" value="AAA_lid_14"/>
    <property type="match status" value="1"/>
</dbReference>
<protein>
    <recommendedName>
        <fullName evidence="3">Sigma-54 factor interaction domain-containing protein</fullName>
    </recommendedName>
</protein>
<dbReference type="Proteomes" id="UP000628442">
    <property type="component" value="Unassembled WGS sequence"/>
</dbReference>
<dbReference type="GO" id="GO:0005524">
    <property type="term" value="F:ATP binding"/>
    <property type="evidence" value="ECO:0007669"/>
    <property type="project" value="UniProtKB-KW"/>
</dbReference>
<dbReference type="InterPro" id="IPR027417">
    <property type="entry name" value="P-loop_NTPase"/>
</dbReference>
<dbReference type="FunFam" id="3.40.50.300:FF:000006">
    <property type="entry name" value="DNA-binding transcriptional regulator NtrC"/>
    <property type="match status" value="1"/>
</dbReference>
<keyword evidence="1" id="KW-0547">Nucleotide-binding</keyword>
<dbReference type="PROSITE" id="PS00676">
    <property type="entry name" value="SIGMA54_INTERACT_2"/>
    <property type="match status" value="1"/>
</dbReference>
<feature type="domain" description="Sigma-54 factor interaction" evidence="3">
    <location>
        <begin position="161"/>
        <end position="388"/>
    </location>
</feature>
<dbReference type="InterPro" id="IPR025662">
    <property type="entry name" value="Sigma_54_int_dom_ATP-bd_1"/>
</dbReference>
<dbReference type="PANTHER" id="PTHR32071">
    <property type="entry name" value="TRANSCRIPTIONAL REGULATORY PROTEIN"/>
    <property type="match status" value="1"/>
</dbReference>
<dbReference type="AlphaFoldDB" id="A0AA88C5I6"/>
<evidence type="ECO:0000256" key="2">
    <source>
        <dbReference type="ARBA" id="ARBA00022840"/>
    </source>
</evidence>
<accession>A0AA88C5I6</accession>
<evidence type="ECO:0000313" key="5">
    <source>
        <dbReference type="Proteomes" id="UP000628442"/>
    </source>
</evidence>
<sequence>MALSIWMQALGQGGAQAASALRAALGGAGVTVRDAAFSTSASASASTAASTSASTSASTPTAASIAASASATGFGVVLCGGCDGSLLQTIQALALNAAVLAIDCAAEPLSPDAMWALLEAGATDLLPWSSAELCAQQVAARLHRWDALQKLMGSHAVQGCLVGDSAPWRALVRGVVEVAAFTQSPVLITGETGTGKDLIARLIHRLSGATGELTVLDCTTLSPELAGSELFGHERGAFTGAVSARDGAFAMANGGILFLDEVGELPLPLQAQLLRVIQEQQYKRIGSNQWQPSRFRLVCATNRDLEADVATGAFRADLYYRIAAWRCRPPPLRERQADILPLVDHFLRQLDPQGRGCPLDRAVRDYLLTRDYKGNVRDLRQTVARIWYRHTGPGPITIGDVPPDERLHRAPAWPDAPFCDAIRHAVDRGMSLARIGQAATDMAIRLVLEQEGDNNQRAAQRLGVTDRALQIRRKAAREGETESRS</sequence>
<gene>
    <name evidence="4" type="ORF">GCM10007387_21820</name>
</gene>
<dbReference type="GO" id="GO:0006355">
    <property type="term" value="P:regulation of DNA-templated transcription"/>
    <property type="evidence" value="ECO:0007669"/>
    <property type="project" value="InterPro"/>
</dbReference>
<evidence type="ECO:0000313" key="4">
    <source>
        <dbReference type="EMBL" id="GGY39440.1"/>
    </source>
</evidence>
<dbReference type="PROSITE" id="PS00675">
    <property type="entry name" value="SIGMA54_INTERACT_1"/>
    <property type="match status" value="1"/>
</dbReference>